<comment type="caution">
    <text evidence="3">The sequence shown here is derived from an EMBL/GenBank/DDBJ whole genome shotgun (WGS) entry which is preliminary data.</text>
</comment>
<feature type="compositionally biased region" description="Polar residues" evidence="1">
    <location>
        <begin position="59"/>
        <end position="69"/>
    </location>
</feature>
<dbReference type="GO" id="GO:0003676">
    <property type="term" value="F:nucleic acid binding"/>
    <property type="evidence" value="ECO:0007669"/>
    <property type="project" value="InterPro"/>
</dbReference>
<gene>
    <name evidence="3" type="ORF">Sradi_4511900</name>
</gene>
<dbReference type="Gene3D" id="3.30.420.10">
    <property type="entry name" value="Ribonuclease H-like superfamily/Ribonuclease H"/>
    <property type="match status" value="1"/>
</dbReference>
<dbReference type="SUPFAM" id="SSF53098">
    <property type="entry name" value="Ribonuclease H-like"/>
    <property type="match status" value="1"/>
</dbReference>
<dbReference type="GO" id="GO:0015074">
    <property type="term" value="P:DNA integration"/>
    <property type="evidence" value="ECO:0007669"/>
    <property type="project" value="InterPro"/>
</dbReference>
<reference evidence="3" key="2">
    <citation type="journal article" date="2024" name="Plant">
        <title>Genomic evolution and insights into agronomic trait innovations of Sesamum species.</title>
        <authorList>
            <person name="Miao H."/>
            <person name="Wang L."/>
            <person name="Qu L."/>
            <person name="Liu H."/>
            <person name="Sun Y."/>
            <person name="Le M."/>
            <person name="Wang Q."/>
            <person name="Wei S."/>
            <person name="Zheng Y."/>
            <person name="Lin W."/>
            <person name="Duan Y."/>
            <person name="Cao H."/>
            <person name="Xiong S."/>
            <person name="Wang X."/>
            <person name="Wei L."/>
            <person name="Li C."/>
            <person name="Ma Q."/>
            <person name="Ju M."/>
            <person name="Zhao R."/>
            <person name="Li G."/>
            <person name="Mu C."/>
            <person name="Tian Q."/>
            <person name="Mei H."/>
            <person name="Zhang T."/>
            <person name="Gao T."/>
            <person name="Zhang H."/>
        </authorList>
    </citation>
    <scope>NUCLEOTIDE SEQUENCE</scope>
    <source>
        <strain evidence="3">G02</strain>
    </source>
</reference>
<reference evidence="3" key="1">
    <citation type="submission" date="2020-06" db="EMBL/GenBank/DDBJ databases">
        <authorList>
            <person name="Li T."/>
            <person name="Hu X."/>
            <person name="Zhang T."/>
            <person name="Song X."/>
            <person name="Zhang H."/>
            <person name="Dai N."/>
            <person name="Sheng W."/>
            <person name="Hou X."/>
            <person name="Wei L."/>
        </authorList>
    </citation>
    <scope>NUCLEOTIDE SEQUENCE</scope>
    <source>
        <strain evidence="3">G02</strain>
        <tissue evidence="3">Leaf</tissue>
    </source>
</reference>
<organism evidence="3">
    <name type="scientific">Sesamum radiatum</name>
    <name type="common">Black benniseed</name>
    <dbReference type="NCBI Taxonomy" id="300843"/>
    <lineage>
        <taxon>Eukaryota</taxon>
        <taxon>Viridiplantae</taxon>
        <taxon>Streptophyta</taxon>
        <taxon>Embryophyta</taxon>
        <taxon>Tracheophyta</taxon>
        <taxon>Spermatophyta</taxon>
        <taxon>Magnoliopsida</taxon>
        <taxon>eudicotyledons</taxon>
        <taxon>Gunneridae</taxon>
        <taxon>Pentapetalae</taxon>
        <taxon>asterids</taxon>
        <taxon>lamiids</taxon>
        <taxon>Lamiales</taxon>
        <taxon>Pedaliaceae</taxon>
        <taxon>Sesamum</taxon>
    </lineage>
</organism>
<dbReference type="InterPro" id="IPR039537">
    <property type="entry name" value="Retrotran_Ty1/copia-like"/>
</dbReference>
<evidence type="ECO:0000313" key="3">
    <source>
        <dbReference type="EMBL" id="KAL0339951.1"/>
    </source>
</evidence>
<dbReference type="AlphaFoldDB" id="A0AAW2NC11"/>
<protein>
    <recommendedName>
        <fullName evidence="2">Integrase catalytic domain-containing protein</fullName>
    </recommendedName>
</protein>
<dbReference type="InterPro" id="IPR036397">
    <property type="entry name" value="RNaseH_sf"/>
</dbReference>
<feature type="domain" description="Integrase catalytic" evidence="2">
    <location>
        <begin position="85"/>
        <end position="179"/>
    </location>
</feature>
<feature type="region of interest" description="Disordered" evidence="1">
    <location>
        <begin position="1"/>
        <end position="85"/>
    </location>
</feature>
<dbReference type="PANTHER" id="PTHR42648:SF25">
    <property type="entry name" value="RNA-DIRECTED DNA POLYMERASE"/>
    <property type="match status" value="1"/>
</dbReference>
<sequence length="309" mass="34227">MCHYCGGTGHNQKGCERKKIDHPTTSQDANSNDQTTATKLTARKRTAPPQNKQKEAAHSQPSRRITRSTPLPAATEPNQATTTGIRLDNAGEFTSKSFNDYCQSIGIVVEHPVAHVHTQNGLTESLIKRLQLIARPLLMRSKLPSSAWGHAILHATSLIRFRPTAYHKFSPLQLVSGRKPNISHLKVFGCAVYVPIPPPQRTKMGPQRRLGIYVGFESPSIIKYLEPMIGDQFTARLPDAFIDTKKVTKSHIPAENVPACLEVPEATLTQSKASESQIRRKRGRPLGSKDANPQKRKEHIVSINHDASH</sequence>
<proteinExistence type="predicted"/>
<accession>A0AAW2NC11</accession>
<dbReference type="InterPro" id="IPR001584">
    <property type="entry name" value="Integrase_cat-core"/>
</dbReference>
<feature type="region of interest" description="Disordered" evidence="1">
    <location>
        <begin position="271"/>
        <end position="309"/>
    </location>
</feature>
<dbReference type="EMBL" id="JACGWJ010000020">
    <property type="protein sequence ID" value="KAL0339951.1"/>
    <property type="molecule type" value="Genomic_DNA"/>
</dbReference>
<feature type="compositionally biased region" description="Polar residues" evidence="1">
    <location>
        <begin position="23"/>
        <end position="34"/>
    </location>
</feature>
<dbReference type="InterPro" id="IPR012337">
    <property type="entry name" value="RNaseH-like_sf"/>
</dbReference>
<name>A0AAW2NC11_SESRA</name>
<dbReference type="PROSITE" id="PS50994">
    <property type="entry name" value="INTEGRASE"/>
    <property type="match status" value="1"/>
</dbReference>
<dbReference type="PANTHER" id="PTHR42648">
    <property type="entry name" value="TRANSPOSASE, PUTATIVE-RELATED"/>
    <property type="match status" value="1"/>
</dbReference>
<feature type="compositionally biased region" description="Basic and acidic residues" evidence="1">
    <location>
        <begin position="13"/>
        <end position="22"/>
    </location>
</feature>
<evidence type="ECO:0000259" key="2">
    <source>
        <dbReference type="PROSITE" id="PS50994"/>
    </source>
</evidence>
<evidence type="ECO:0000256" key="1">
    <source>
        <dbReference type="SAM" id="MobiDB-lite"/>
    </source>
</evidence>